<proteinExistence type="inferred from homology"/>
<evidence type="ECO:0000259" key="21">
    <source>
        <dbReference type="Pfam" id="PF18267"/>
    </source>
</evidence>
<keyword evidence="12 16" id="KW-0411">Iron-sulfur</keyword>
<evidence type="ECO:0000256" key="16">
    <source>
        <dbReference type="PIRSR" id="PIRSR037149-1"/>
    </source>
</evidence>
<feature type="domain" description="BFD-like [2Fe-2S]-binding" evidence="19">
    <location>
        <begin position="420"/>
        <end position="468"/>
    </location>
</feature>
<dbReference type="FunFam" id="3.50.50.60:FF:000033">
    <property type="entry name" value="Nitrite reductase [NAD(P)H], large subunit"/>
    <property type="match status" value="1"/>
</dbReference>
<keyword evidence="4 16" id="KW-0004">4Fe-4S</keyword>
<dbReference type="GO" id="GO:0046872">
    <property type="term" value="F:metal ion binding"/>
    <property type="evidence" value="ECO:0007669"/>
    <property type="project" value="UniProtKB-KW"/>
</dbReference>
<dbReference type="Pfam" id="PF03460">
    <property type="entry name" value="NIR_SIR_ferr"/>
    <property type="match status" value="1"/>
</dbReference>
<evidence type="ECO:0000256" key="9">
    <source>
        <dbReference type="ARBA" id="ARBA00022827"/>
    </source>
</evidence>
<evidence type="ECO:0000256" key="6">
    <source>
        <dbReference type="ARBA" id="ARBA00022630"/>
    </source>
</evidence>
<dbReference type="GO" id="GO:0020037">
    <property type="term" value="F:heme binding"/>
    <property type="evidence" value="ECO:0007669"/>
    <property type="project" value="InterPro"/>
</dbReference>
<dbReference type="SUPFAM" id="SSF55124">
    <property type="entry name" value="Nitrite/Sulfite reductase N-terminal domain-like"/>
    <property type="match status" value="1"/>
</dbReference>
<dbReference type="InterPro" id="IPR005117">
    <property type="entry name" value="NiRdtase/SiRdtase_haem-b_fer"/>
</dbReference>
<dbReference type="GO" id="GO:0050660">
    <property type="term" value="F:flavin adenine dinucleotide binding"/>
    <property type="evidence" value="ECO:0007669"/>
    <property type="project" value="UniProtKB-UniRule"/>
</dbReference>
<dbReference type="GO" id="GO:0098809">
    <property type="term" value="F:nitrite reductase activity"/>
    <property type="evidence" value="ECO:0007669"/>
    <property type="project" value="InterPro"/>
</dbReference>
<keyword evidence="13 15" id="KW-0534">Nitrate assimilation</keyword>
<keyword evidence="8 16" id="KW-0479">Metal-binding</keyword>
<dbReference type="PROSITE" id="PS00365">
    <property type="entry name" value="NIR_SIR"/>
    <property type="match status" value="1"/>
</dbReference>
<evidence type="ECO:0000259" key="19">
    <source>
        <dbReference type="Pfam" id="PF04324"/>
    </source>
</evidence>
<evidence type="ECO:0000256" key="13">
    <source>
        <dbReference type="ARBA" id="ARBA00023063"/>
    </source>
</evidence>
<dbReference type="PANTHER" id="PTHR43809:SF1">
    <property type="entry name" value="NITRITE REDUCTASE (NADH) LARGE SUBUNIT"/>
    <property type="match status" value="1"/>
</dbReference>
<dbReference type="PRINTS" id="PR00411">
    <property type="entry name" value="PNDRDTASEI"/>
</dbReference>
<dbReference type="InterPro" id="IPR017121">
    <property type="entry name" value="Nitrite_Rdtase_lsu"/>
</dbReference>
<dbReference type="Gene3D" id="3.30.413.10">
    <property type="entry name" value="Sulfite Reductase Hemoprotein, domain 1"/>
    <property type="match status" value="1"/>
</dbReference>
<dbReference type="Gene3D" id="3.90.480.10">
    <property type="entry name" value="Sulfite Reductase Hemoprotein,Domain 2"/>
    <property type="match status" value="1"/>
</dbReference>
<dbReference type="Proteomes" id="UP000295765">
    <property type="component" value="Unassembled WGS sequence"/>
</dbReference>
<keyword evidence="23" id="KW-1185">Reference proteome</keyword>
<evidence type="ECO:0000259" key="17">
    <source>
        <dbReference type="Pfam" id="PF01077"/>
    </source>
</evidence>
<feature type="binding site" evidence="16">
    <location>
        <position position="680"/>
    </location>
    <ligand>
        <name>[4Fe-4S] cluster</name>
        <dbReference type="ChEBI" id="CHEBI:49883"/>
    </ligand>
</feature>
<evidence type="ECO:0000256" key="3">
    <source>
        <dbReference type="ARBA" id="ARBA00010429"/>
    </source>
</evidence>
<sequence>MKERLVLIGNGMAGMRTVEELLKIAPDKYAITVFGSEPHGNYNRIMLSPVLAGEKTVDQIMINDLPWYAEQGITLHAGSEVVKIDRARRQVIAADGTTATYDRLLLATGSVPFILPIPGNDLPGVIGFRDIADVNTMLDTAQAGRKHAVVIGGGLLGLEAANGLMKQGMECTVVHLGDVLMERQLDPFAADLLRTTLEERGLRFLMGMQTAAILGEDRVRAVRFKDGLEIPSDLVVMAAGIRPNITLAKQSGIHCERGIVVNDTLQTYDPRIYAVGECVQHRGQVYGLVAPLWEQAKVCANHLAHYGIGRYLGSVTSTKLKVTGIDLFSAGDFNGGPDTDEIVLRDPARGVYKKLVVKENRVQGAVMYGDTVDGAWYFQLLREGTDISDFRETVLFGHAHMADAGREGHSVMAMSDDAEICGCNGVCKGTIVKAISEKKLFTVDEVRAHTKASASCGSCTGLVEQILAATVGNFDATPKEKAMCKCTEHSHDVVRKAIREEHLISLREVFDLLNWKTPNGCHSCRPALNYYLISTWPAEAQDDYQSRFINERVHANIQKDGTYSVVPRMWGGLTTPDELRAIADVADKYQIPTVKVTGGQRIDLLGVKKEDLPKVWGDLNAAGMVSGHAYGKSLRTVKTCVGSEWCRFGTQDSTGLGVKLEKMTWGSWTPHKFKMAVSGCPRNCAEATIKDFGVVCVDSGYEVHIGGNGGIKIRGTDLLCKLTTEQDVMEYCGAFMQIYREEGRYLERTAPWIERVGLSYVKSRIVEDDEGRRALYARFLESQKYAQVDPWAERASGAVDAHEFKPLAVMA</sequence>
<dbReference type="FunFam" id="1.10.10.1100:FF:000002">
    <property type="entry name" value="Nitrite reductase large subunit"/>
    <property type="match status" value="1"/>
</dbReference>
<dbReference type="InterPro" id="IPR012744">
    <property type="entry name" value="Nitri_red_NirB"/>
</dbReference>
<dbReference type="Pfam" id="PF04324">
    <property type="entry name" value="Fer2_BFD"/>
    <property type="match status" value="2"/>
</dbReference>
<evidence type="ECO:0000256" key="4">
    <source>
        <dbReference type="ARBA" id="ARBA00022485"/>
    </source>
</evidence>
<keyword evidence="6 15" id="KW-0285">Flavoprotein</keyword>
<dbReference type="Pfam" id="PF18267">
    <property type="entry name" value="Rubredoxin_C"/>
    <property type="match status" value="1"/>
</dbReference>
<evidence type="ECO:0000256" key="12">
    <source>
        <dbReference type="ARBA" id="ARBA00023014"/>
    </source>
</evidence>
<keyword evidence="11 16" id="KW-0408">Iron</keyword>
<feature type="binding site" evidence="16">
    <location>
        <position position="646"/>
    </location>
    <ligand>
        <name>[4Fe-4S] cluster</name>
        <dbReference type="ChEBI" id="CHEBI:49883"/>
    </ligand>
</feature>
<comment type="cofactor">
    <cofactor evidence="16">
        <name>siroheme</name>
        <dbReference type="ChEBI" id="CHEBI:60052"/>
    </cofactor>
    <text evidence="16">Binds 1 siroheme per subunit.</text>
</comment>
<keyword evidence="7" id="KW-0001">2Fe-2S</keyword>
<name>A0A4R2L500_9GAMM</name>
<evidence type="ECO:0000256" key="11">
    <source>
        <dbReference type="ARBA" id="ARBA00023004"/>
    </source>
</evidence>
<evidence type="ECO:0000313" key="23">
    <source>
        <dbReference type="Proteomes" id="UP000295765"/>
    </source>
</evidence>
<dbReference type="InterPro" id="IPR023753">
    <property type="entry name" value="FAD/NAD-binding_dom"/>
</dbReference>
<feature type="domain" description="Nitrite/sulphite reductase 4Fe-4S" evidence="17">
    <location>
        <begin position="631"/>
        <end position="766"/>
    </location>
</feature>
<dbReference type="GO" id="GO:0050661">
    <property type="term" value="F:NADP binding"/>
    <property type="evidence" value="ECO:0007669"/>
    <property type="project" value="UniProtKB-UniRule"/>
</dbReference>
<dbReference type="UniPathway" id="UPA00653"/>
<dbReference type="PANTHER" id="PTHR43809">
    <property type="entry name" value="NITRITE REDUCTASE (NADH) LARGE SUBUNIT"/>
    <property type="match status" value="1"/>
</dbReference>
<dbReference type="PRINTS" id="PR00397">
    <property type="entry name" value="SIROHAEM"/>
</dbReference>
<dbReference type="InterPro" id="IPR036136">
    <property type="entry name" value="Nit/Sulf_reduc_fer-like_dom_sf"/>
</dbReference>
<dbReference type="Gene3D" id="3.30.390.30">
    <property type="match status" value="1"/>
</dbReference>
<comment type="pathway">
    <text evidence="2">Nitrogen metabolism; nitrate reduction (assimilation).</text>
</comment>
<evidence type="ECO:0000256" key="10">
    <source>
        <dbReference type="ARBA" id="ARBA00023002"/>
    </source>
</evidence>
<dbReference type="InterPro" id="IPR036188">
    <property type="entry name" value="FAD/NAD-bd_sf"/>
</dbReference>
<dbReference type="OrthoDB" id="9768666at2"/>
<evidence type="ECO:0000256" key="15">
    <source>
        <dbReference type="PIRNR" id="PIRNR037149"/>
    </source>
</evidence>
<dbReference type="CDD" id="cd19943">
    <property type="entry name" value="NirB_Fer2_BFD-like_1"/>
    <property type="match status" value="1"/>
</dbReference>
<keyword evidence="10" id="KW-0560">Oxidoreductase</keyword>
<evidence type="ECO:0000259" key="18">
    <source>
        <dbReference type="Pfam" id="PF03460"/>
    </source>
</evidence>
<dbReference type="Pfam" id="PF07992">
    <property type="entry name" value="Pyr_redox_2"/>
    <property type="match status" value="1"/>
</dbReference>
<dbReference type="InterPro" id="IPR052034">
    <property type="entry name" value="NasD-like"/>
</dbReference>
<dbReference type="Pfam" id="PF01077">
    <property type="entry name" value="NIR_SIR"/>
    <property type="match status" value="1"/>
</dbReference>
<dbReference type="RefSeq" id="WP_132544924.1">
    <property type="nucleotide sequence ID" value="NZ_SLWY01000021.1"/>
</dbReference>
<dbReference type="PRINTS" id="PR00368">
    <property type="entry name" value="FADPNR"/>
</dbReference>
<keyword evidence="5 16" id="KW-0349">Heme</keyword>
<protein>
    <submittedName>
        <fullName evidence="22">Nitrite reductase (NADH) large subunit</fullName>
    </submittedName>
</protein>
<evidence type="ECO:0000256" key="2">
    <source>
        <dbReference type="ARBA" id="ARBA00005096"/>
    </source>
</evidence>
<dbReference type="PIRSF" id="PIRSF037149">
    <property type="entry name" value="NirB"/>
    <property type="match status" value="1"/>
</dbReference>
<dbReference type="GO" id="GO:0051537">
    <property type="term" value="F:2 iron, 2 sulfur cluster binding"/>
    <property type="evidence" value="ECO:0007669"/>
    <property type="project" value="UniProtKB-KW"/>
</dbReference>
<dbReference type="SUPFAM" id="SSF51905">
    <property type="entry name" value="FAD/NAD(P)-binding domain"/>
    <property type="match status" value="2"/>
</dbReference>
<dbReference type="AlphaFoldDB" id="A0A4R2L500"/>
<feature type="binding site" evidence="16">
    <location>
        <position position="684"/>
    </location>
    <ligand>
        <name>[4Fe-4S] cluster</name>
        <dbReference type="ChEBI" id="CHEBI:49883"/>
    </ligand>
</feature>
<comment type="cofactor">
    <cofactor evidence="16">
        <name>[4Fe-4S] cluster</name>
        <dbReference type="ChEBI" id="CHEBI:49883"/>
    </cofactor>
    <text evidence="16">Binds 1 [4Fe-4S] cluster per subunit.</text>
</comment>
<reference evidence="22 23" key="1">
    <citation type="submission" date="2019-03" db="EMBL/GenBank/DDBJ databases">
        <title>Genomic Encyclopedia of Type Strains, Phase IV (KMG-IV): sequencing the most valuable type-strain genomes for metagenomic binning, comparative biology and taxonomic classification.</title>
        <authorList>
            <person name="Goeker M."/>
        </authorList>
    </citation>
    <scope>NUCLEOTIDE SEQUENCE [LARGE SCALE GENOMIC DNA]</scope>
    <source>
        <strain evidence="22 23">DSM 25287</strain>
    </source>
</reference>
<comment type="caution">
    <text evidence="22">The sequence shown here is derived from an EMBL/GenBank/DDBJ whole genome shotgun (WGS) entry which is preliminary data.</text>
</comment>
<feature type="domain" description="FAD/NAD(P)-binding" evidence="20">
    <location>
        <begin position="4"/>
        <end position="282"/>
    </location>
</feature>
<evidence type="ECO:0000256" key="14">
    <source>
        <dbReference type="ARBA" id="ARBA00034078"/>
    </source>
</evidence>
<dbReference type="Gene3D" id="1.10.10.1100">
    <property type="entry name" value="BFD-like [2Fe-2S]-binding domain"/>
    <property type="match status" value="1"/>
</dbReference>
<dbReference type="EMBL" id="SLWY01000021">
    <property type="protein sequence ID" value="TCO78926.1"/>
    <property type="molecule type" value="Genomic_DNA"/>
</dbReference>
<comment type="similarity">
    <text evidence="3">Belongs to the nitrite and sulfite reductase 4Fe-4S domain family.</text>
</comment>
<evidence type="ECO:0000313" key="22">
    <source>
        <dbReference type="EMBL" id="TCO78926.1"/>
    </source>
</evidence>
<keyword evidence="9 15" id="KW-0274">FAD</keyword>
<dbReference type="InterPro" id="IPR016156">
    <property type="entry name" value="FAD/NAD-linked_Rdtase_dimer_sf"/>
</dbReference>
<dbReference type="Gene3D" id="3.50.50.60">
    <property type="entry name" value="FAD/NAD(P)-binding domain"/>
    <property type="match status" value="2"/>
</dbReference>
<dbReference type="InterPro" id="IPR006067">
    <property type="entry name" value="NO2/SO3_Rdtase_4Fe4S_dom"/>
</dbReference>
<dbReference type="GO" id="GO:0051539">
    <property type="term" value="F:4 iron, 4 sulfur cluster binding"/>
    <property type="evidence" value="ECO:0007669"/>
    <property type="project" value="UniProtKB-KW"/>
</dbReference>
<feature type="binding site" evidence="16">
    <location>
        <position position="640"/>
    </location>
    <ligand>
        <name>[4Fe-4S] cluster</name>
        <dbReference type="ChEBI" id="CHEBI:49883"/>
    </ligand>
</feature>
<evidence type="ECO:0000259" key="20">
    <source>
        <dbReference type="Pfam" id="PF07992"/>
    </source>
</evidence>
<evidence type="ECO:0000256" key="8">
    <source>
        <dbReference type="ARBA" id="ARBA00022723"/>
    </source>
</evidence>
<feature type="domain" description="BFD-like [2Fe-2S]-binding" evidence="19">
    <location>
        <begin position="483"/>
        <end position="533"/>
    </location>
</feature>
<comment type="cofactor">
    <cofactor evidence="14">
        <name>[2Fe-2S] cluster</name>
        <dbReference type="ChEBI" id="CHEBI:190135"/>
    </cofactor>
</comment>
<feature type="binding site" description="axial binding residue" evidence="16">
    <location>
        <position position="684"/>
    </location>
    <ligand>
        <name>siroheme</name>
        <dbReference type="ChEBI" id="CHEBI:60052"/>
    </ligand>
    <ligandPart>
        <name>Fe</name>
        <dbReference type="ChEBI" id="CHEBI:18248"/>
    </ligandPart>
</feature>
<feature type="domain" description="Nitrite/Sulfite reductase ferredoxin-like" evidence="18">
    <location>
        <begin position="558"/>
        <end position="622"/>
    </location>
</feature>
<feature type="domain" description="NADH-rubredoxin oxidoreductase C-terminal" evidence="21">
    <location>
        <begin position="317"/>
        <end position="384"/>
    </location>
</feature>
<comment type="cofactor">
    <cofactor evidence="1 15">
        <name>FAD</name>
        <dbReference type="ChEBI" id="CHEBI:57692"/>
    </cofactor>
</comment>
<dbReference type="GO" id="GO:0042128">
    <property type="term" value="P:nitrate assimilation"/>
    <property type="evidence" value="ECO:0007669"/>
    <property type="project" value="UniProtKB-UniRule"/>
</dbReference>
<dbReference type="SUPFAM" id="SSF56014">
    <property type="entry name" value="Nitrite and sulphite reductase 4Fe-4S domain-like"/>
    <property type="match status" value="1"/>
</dbReference>
<dbReference type="NCBIfam" id="TIGR02374">
    <property type="entry name" value="nitri_red_nirB"/>
    <property type="match status" value="1"/>
</dbReference>
<organism evidence="22 23">
    <name type="scientific">Plasticicumulans lactativorans</name>
    <dbReference type="NCBI Taxonomy" id="1133106"/>
    <lineage>
        <taxon>Bacteria</taxon>
        <taxon>Pseudomonadati</taxon>
        <taxon>Pseudomonadota</taxon>
        <taxon>Gammaproteobacteria</taxon>
        <taxon>Candidatus Competibacteraceae</taxon>
        <taxon>Plasticicumulans</taxon>
    </lineage>
</organism>
<dbReference type="InterPro" id="IPR007419">
    <property type="entry name" value="BFD-like_2Fe2S-bd_dom"/>
</dbReference>
<evidence type="ECO:0000256" key="1">
    <source>
        <dbReference type="ARBA" id="ARBA00001974"/>
    </source>
</evidence>
<dbReference type="InterPro" id="IPR041575">
    <property type="entry name" value="Rubredoxin_C"/>
</dbReference>
<dbReference type="InterPro" id="IPR045854">
    <property type="entry name" value="NO2/SO3_Rdtase_4Fe4S_sf"/>
</dbReference>
<dbReference type="InterPro" id="IPR006066">
    <property type="entry name" value="NO2/SO3_Rdtase_FeS/sirohaem_BS"/>
</dbReference>
<dbReference type="CDD" id="cd19944">
    <property type="entry name" value="NirB_Fer2_BFD-like_2"/>
    <property type="match status" value="1"/>
</dbReference>
<evidence type="ECO:0000256" key="7">
    <source>
        <dbReference type="ARBA" id="ARBA00022714"/>
    </source>
</evidence>
<dbReference type="InterPro" id="IPR041854">
    <property type="entry name" value="BFD-like_2Fe2S-bd_dom_sf"/>
</dbReference>
<accession>A0A4R2L500</accession>
<evidence type="ECO:0000256" key="5">
    <source>
        <dbReference type="ARBA" id="ARBA00022617"/>
    </source>
</evidence>
<gene>
    <name evidence="22" type="ORF">EV699_12139</name>
</gene>